<gene>
    <name evidence="6" type="ORF">METZ01_LOCUS212205</name>
</gene>
<dbReference type="EMBL" id="UINC01048612">
    <property type="protein sequence ID" value="SVB59351.1"/>
    <property type="molecule type" value="Genomic_DNA"/>
</dbReference>
<proteinExistence type="predicted"/>
<evidence type="ECO:0000256" key="1">
    <source>
        <dbReference type="ARBA" id="ARBA00001947"/>
    </source>
</evidence>
<feature type="non-terminal residue" evidence="6">
    <location>
        <position position="234"/>
    </location>
</feature>
<dbReference type="Pfam" id="PF00962">
    <property type="entry name" value="A_deaminase"/>
    <property type="match status" value="1"/>
</dbReference>
<evidence type="ECO:0000256" key="3">
    <source>
        <dbReference type="ARBA" id="ARBA00022801"/>
    </source>
</evidence>
<keyword evidence="2" id="KW-0479">Metal-binding</keyword>
<dbReference type="InterPro" id="IPR001365">
    <property type="entry name" value="A_deaminase_dom"/>
</dbReference>
<keyword evidence="4" id="KW-0862">Zinc</keyword>
<organism evidence="6">
    <name type="scientific">marine metagenome</name>
    <dbReference type="NCBI Taxonomy" id="408172"/>
    <lineage>
        <taxon>unclassified sequences</taxon>
        <taxon>metagenomes</taxon>
        <taxon>ecological metagenomes</taxon>
    </lineage>
</organism>
<keyword evidence="3" id="KW-0378">Hydrolase</keyword>
<dbReference type="PANTHER" id="PTHR43114:SF6">
    <property type="entry name" value="ADENINE DEAMINASE"/>
    <property type="match status" value="1"/>
</dbReference>
<evidence type="ECO:0000313" key="6">
    <source>
        <dbReference type="EMBL" id="SVB59351.1"/>
    </source>
</evidence>
<dbReference type="NCBIfam" id="TIGR01430">
    <property type="entry name" value="aden_deam"/>
    <property type="match status" value="1"/>
</dbReference>
<name>A0A382FBC9_9ZZZZ</name>
<dbReference type="GO" id="GO:0046872">
    <property type="term" value="F:metal ion binding"/>
    <property type="evidence" value="ECO:0007669"/>
    <property type="project" value="UniProtKB-KW"/>
</dbReference>
<dbReference type="SUPFAM" id="SSF51556">
    <property type="entry name" value="Metallo-dependent hydrolases"/>
    <property type="match status" value="1"/>
</dbReference>
<dbReference type="Gene3D" id="3.20.20.140">
    <property type="entry name" value="Metal-dependent hydrolases"/>
    <property type="match status" value="1"/>
</dbReference>
<evidence type="ECO:0000256" key="4">
    <source>
        <dbReference type="ARBA" id="ARBA00022833"/>
    </source>
</evidence>
<dbReference type="PANTHER" id="PTHR43114">
    <property type="entry name" value="ADENINE DEAMINASE"/>
    <property type="match status" value="1"/>
</dbReference>
<dbReference type="GO" id="GO:0019239">
    <property type="term" value="F:deaminase activity"/>
    <property type="evidence" value="ECO:0007669"/>
    <property type="project" value="InterPro"/>
</dbReference>
<dbReference type="GO" id="GO:0016814">
    <property type="term" value="F:hydrolase activity, acting on carbon-nitrogen (but not peptide) bonds, in cyclic amidines"/>
    <property type="evidence" value="ECO:0007669"/>
    <property type="project" value="UniProtKB-ARBA"/>
</dbReference>
<comment type="cofactor">
    <cofactor evidence="1">
        <name>Zn(2+)</name>
        <dbReference type="ChEBI" id="CHEBI:29105"/>
    </cofactor>
</comment>
<reference evidence="6" key="1">
    <citation type="submission" date="2018-05" db="EMBL/GenBank/DDBJ databases">
        <authorList>
            <person name="Lanie J.A."/>
            <person name="Ng W.-L."/>
            <person name="Kazmierczak K.M."/>
            <person name="Andrzejewski T.M."/>
            <person name="Davidsen T.M."/>
            <person name="Wayne K.J."/>
            <person name="Tettelin H."/>
            <person name="Glass J.I."/>
            <person name="Rusch D."/>
            <person name="Podicherti R."/>
            <person name="Tsui H.-C.T."/>
            <person name="Winkler M.E."/>
        </authorList>
    </citation>
    <scope>NUCLEOTIDE SEQUENCE</scope>
</reference>
<dbReference type="InterPro" id="IPR006330">
    <property type="entry name" value="Ado/ade_deaminase"/>
</dbReference>
<feature type="domain" description="Adenosine deaminase" evidence="5">
    <location>
        <begin position="2"/>
        <end position="234"/>
    </location>
</feature>
<dbReference type="AlphaFoldDB" id="A0A382FBC9"/>
<evidence type="ECO:0000256" key="2">
    <source>
        <dbReference type="ARBA" id="ARBA00022723"/>
    </source>
</evidence>
<accession>A0A382FBC9</accession>
<evidence type="ECO:0000259" key="5">
    <source>
        <dbReference type="Pfam" id="PF00962"/>
    </source>
</evidence>
<protein>
    <recommendedName>
        <fullName evidence="5">Adenosine deaminase domain-containing protein</fullName>
    </recommendedName>
</protein>
<sequence>MPKVELHCHLEGAAGPSLIRRLARRNDIVLPEQLFTSDDQFAWTDFSSFLLAYDQASRAICTAADYRDVTYEYLATCAKDGGIYVEVMSSPDHAAAAGMSYEEHLEGIVQGIDDAERDYGITGRLIVTCVRHFGPARALKVAQQVRGHPHPYVVGFGMGGDEKAHQFEDFLPAFDLVHTAGLPCTVHAGEWAGAESVRDALNTLPVQRIGHGVRAVENPEVLQLVADRGIHLEV</sequence>
<dbReference type="InterPro" id="IPR032466">
    <property type="entry name" value="Metal_Hydrolase"/>
</dbReference>